<name>A0ABV3G9G3_MICGL</name>
<dbReference type="Proteomes" id="UP001551675">
    <property type="component" value="Unassembled WGS sequence"/>
</dbReference>
<organism evidence="1 2">
    <name type="scientific">Microtetraspora glauca</name>
    <dbReference type="NCBI Taxonomy" id="1996"/>
    <lineage>
        <taxon>Bacteria</taxon>
        <taxon>Bacillati</taxon>
        <taxon>Actinomycetota</taxon>
        <taxon>Actinomycetes</taxon>
        <taxon>Streptosporangiales</taxon>
        <taxon>Streptosporangiaceae</taxon>
        <taxon>Microtetraspora</taxon>
    </lineage>
</organism>
<keyword evidence="2" id="KW-1185">Reference proteome</keyword>
<dbReference type="EMBL" id="JBFALK010000003">
    <property type="protein sequence ID" value="MEV0968280.1"/>
    <property type="molecule type" value="Genomic_DNA"/>
</dbReference>
<protein>
    <submittedName>
        <fullName evidence="1">Uncharacterized protein</fullName>
    </submittedName>
</protein>
<reference evidence="1 2" key="1">
    <citation type="submission" date="2024-06" db="EMBL/GenBank/DDBJ databases">
        <title>The Natural Products Discovery Center: Release of the First 8490 Sequenced Strains for Exploring Actinobacteria Biosynthetic Diversity.</title>
        <authorList>
            <person name="Kalkreuter E."/>
            <person name="Kautsar S.A."/>
            <person name="Yang D."/>
            <person name="Bader C.D."/>
            <person name="Teijaro C.N."/>
            <person name="Fluegel L."/>
            <person name="Davis C.M."/>
            <person name="Simpson J.R."/>
            <person name="Lauterbach L."/>
            <person name="Steele A.D."/>
            <person name="Gui C."/>
            <person name="Meng S."/>
            <person name="Li G."/>
            <person name="Viehrig K."/>
            <person name="Ye F."/>
            <person name="Su P."/>
            <person name="Kiefer A.F."/>
            <person name="Nichols A."/>
            <person name="Cepeda A.J."/>
            <person name="Yan W."/>
            <person name="Fan B."/>
            <person name="Jiang Y."/>
            <person name="Adhikari A."/>
            <person name="Zheng C.-J."/>
            <person name="Schuster L."/>
            <person name="Cowan T.M."/>
            <person name="Smanski M.J."/>
            <person name="Chevrette M.G."/>
            <person name="De Carvalho L.P.S."/>
            <person name="Shen B."/>
        </authorList>
    </citation>
    <scope>NUCLEOTIDE SEQUENCE [LARGE SCALE GENOMIC DNA]</scope>
    <source>
        <strain evidence="1 2">NPDC050100</strain>
    </source>
</reference>
<proteinExistence type="predicted"/>
<evidence type="ECO:0000313" key="2">
    <source>
        <dbReference type="Proteomes" id="UP001551675"/>
    </source>
</evidence>
<sequence>MADLADLRLELESIRAAVSEREQIAADLDRMSRELQIRNHRTEPLRSRVAEVEEVANSQTREEEHLSEALRRVAASHDGHSSETVTGVIGFILMILEQPRIGVAP</sequence>
<evidence type="ECO:0000313" key="1">
    <source>
        <dbReference type="EMBL" id="MEV0968280.1"/>
    </source>
</evidence>
<dbReference type="RefSeq" id="WP_358130776.1">
    <property type="nucleotide sequence ID" value="NZ_JBFALK010000003.1"/>
</dbReference>
<accession>A0ABV3G9G3</accession>
<comment type="caution">
    <text evidence="1">The sequence shown here is derived from an EMBL/GenBank/DDBJ whole genome shotgun (WGS) entry which is preliminary data.</text>
</comment>
<gene>
    <name evidence="1" type="ORF">AB0I59_06570</name>
</gene>